<keyword evidence="6" id="KW-1185">Reference proteome</keyword>
<proteinExistence type="predicted"/>
<accession>A0ABD2PBK2</accession>
<reference evidence="5 6" key="1">
    <citation type="journal article" date="2021" name="BMC Biol.">
        <title>Horizontally acquired antibacterial genes associated with adaptive radiation of ladybird beetles.</title>
        <authorList>
            <person name="Li H.S."/>
            <person name="Tang X.F."/>
            <person name="Huang Y.H."/>
            <person name="Xu Z.Y."/>
            <person name="Chen M.L."/>
            <person name="Du X.Y."/>
            <person name="Qiu B.Y."/>
            <person name="Chen P.T."/>
            <person name="Zhang W."/>
            <person name="Slipinski A."/>
            <person name="Escalona H.E."/>
            <person name="Waterhouse R.M."/>
            <person name="Zwick A."/>
            <person name="Pang H."/>
        </authorList>
    </citation>
    <scope>NUCLEOTIDE SEQUENCE [LARGE SCALE GENOMIC DNA]</scope>
    <source>
        <strain evidence="5">SYSU2018</strain>
    </source>
</reference>
<gene>
    <name evidence="5" type="ORF">HHI36_002639</name>
</gene>
<dbReference type="InterPro" id="IPR036734">
    <property type="entry name" value="Neur_chan_lig-bd_sf"/>
</dbReference>
<comment type="caution">
    <text evidence="5">The sequence shown here is derived from an EMBL/GenBank/DDBJ whole genome shotgun (WGS) entry which is preliminary data.</text>
</comment>
<feature type="transmembrane region" description="Helical" evidence="1">
    <location>
        <begin position="392"/>
        <end position="415"/>
    </location>
</feature>
<feature type="transmembrane region" description="Helical" evidence="1">
    <location>
        <begin position="528"/>
        <end position="552"/>
    </location>
</feature>
<evidence type="ECO:0000313" key="6">
    <source>
        <dbReference type="Proteomes" id="UP001516400"/>
    </source>
</evidence>
<dbReference type="InterPro" id="IPR006202">
    <property type="entry name" value="Neur_chan_lig-bd"/>
</dbReference>
<dbReference type="Gene3D" id="2.70.170.10">
    <property type="entry name" value="Neurotransmitter-gated ion-channel ligand-binding domain"/>
    <property type="match status" value="1"/>
</dbReference>
<feature type="domain" description="Farnesoic acid O-methyl transferase" evidence="4">
    <location>
        <begin position="55"/>
        <end position="180"/>
    </location>
</feature>
<organism evidence="5 6">
    <name type="scientific">Cryptolaemus montrouzieri</name>
    <dbReference type="NCBI Taxonomy" id="559131"/>
    <lineage>
        <taxon>Eukaryota</taxon>
        <taxon>Metazoa</taxon>
        <taxon>Ecdysozoa</taxon>
        <taxon>Arthropoda</taxon>
        <taxon>Hexapoda</taxon>
        <taxon>Insecta</taxon>
        <taxon>Pterygota</taxon>
        <taxon>Neoptera</taxon>
        <taxon>Endopterygota</taxon>
        <taxon>Coleoptera</taxon>
        <taxon>Polyphaga</taxon>
        <taxon>Cucujiformia</taxon>
        <taxon>Coccinelloidea</taxon>
        <taxon>Coccinellidae</taxon>
        <taxon>Scymninae</taxon>
        <taxon>Scymnini</taxon>
        <taxon>Cryptolaemus</taxon>
    </lineage>
</organism>
<evidence type="ECO:0000313" key="5">
    <source>
        <dbReference type="EMBL" id="KAL3288189.1"/>
    </source>
</evidence>
<dbReference type="PANTHER" id="PTHR36695:SF12">
    <property type="entry name" value="AGAP008648-PA"/>
    <property type="match status" value="1"/>
</dbReference>
<keyword evidence="1" id="KW-1133">Transmembrane helix</keyword>
<dbReference type="Gene3D" id="1.20.58.390">
    <property type="entry name" value="Neurotransmitter-gated ion-channel transmembrane domain"/>
    <property type="match status" value="1"/>
</dbReference>
<protein>
    <submittedName>
        <fullName evidence="5">Uncharacterized protein</fullName>
    </submittedName>
</protein>
<feature type="transmembrane region" description="Helical" evidence="1">
    <location>
        <begin position="422"/>
        <end position="444"/>
    </location>
</feature>
<dbReference type="InterPro" id="IPR038050">
    <property type="entry name" value="Neuro_actylchol_rec"/>
</dbReference>
<feature type="signal peptide" evidence="2">
    <location>
        <begin position="1"/>
        <end position="17"/>
    </location>
</feature>
<feature type="transmembrane region" description="Helical" evidence="1">
    <location>
        <begin position="456"/>
        <end position="478"/>
    </location>
</feature>
<keyword evidence="1" id="KW-0472">Membrane</keyword>
<dbReference type="InterPro" id="IPR022041">
    <property type="entry name" value="Methyltransf_FA"/>
</dbReference>
<feature type="domain" description="Neurotransmitter-gated ion-channel ligand-binding" evidence="3">
    <location>
        <begin position="196"/>
        <end position="341"/>
    </location>
</feature>
<dbReference type="Proteomes" id="UP001516400">
    <property type="component" value="Unassembled WGS sequence"/>
</dbReference>
<dbReference type="EMBL" id="JABFTP020000185">
    <property type="protein sequence ID" value="KAL3288189.1"/>
    <property type="molecule type" value="Genomic_DNA"/>
</dbReference>
<keyword evidence="2" id="KW-0732">Signal</keyword>
<dbReference type="Pfam" id="PF02931">
    <property type="entry name" value="Neur_chan_LBD"/>
    <property type="match status" value="1"/>
</dbReference>
<keyword evidence="1" id="KW-0812">Transmembrane</keyword>
<evidence type="ECO:0000256" key="1">
    <source>
        <dbReference type="SAM" id="Phobius"/>
    </source>
</evidence>
<evidence type="ECO:0000256" key="2">
    <source>
        <dbReference type="SAM" id="SignalP"/>
    </source>
</evidence>
<dbReference type="PANTHER" id="PTHR36695">
    <property type="entry name" value="AGAP008648-PA"/>
    <property type="match status" value="1"/>
</dbReference>
<dbReference type="CDD" id="cd18989">
    <property type="entry name" value="LGIC_ECD_cation"/>
    <property type="match status" value="1"/>
</dbReference>
<evidence type="ECO:0000259" key="3">
    <source>
        <dbReference type="Pfam" id="PF02931"/>
    </source>
</evidence>
<evidence type="ECO:0000259" key="4">
    <source>
        <dbReference type="Pfam" id="PF12248"/>
    </source>
</evidence>
<dbReference type="SUPFAM" id="SSF63712">
    <property type="entry name" value="Nicotinic receptor ligand binding domain-like"/>
    <property type="match status" value="1"/>
</dbReference>
<name>A0ABD2PBK2_9CUCU</name>
<dbReference type="AlphaFoldDB" id="A0ABD2PBK2"/>
<dbReference type="Pfam" id="PF12248">
    <property type="entry name" value="Methyltransf_FA"/>
    <property type="match status" value="1"/>
</dbReference>
<feature type="chain" id="PRO_5044809800" evidence="2">
    <location>
        <begin position="18"/>
        <end position="555"/>
    </location>
</feature>
<sequence>MLSLGLLILVSFHVCDAVFHTSNETDLSRCKVHYSRSGTAYKDYYELTKPKITNESDLVLDFHFSVLAPSDAHILLATSKVTQKNDPAYELVIGAGGNSFCDIRRMQKSQVKESVRIKDLLSALDIRSFWIHMTEDGELAIGKEGEDIAFISWKDPNPLAVKVISFSTWPGIEAKWFFDCITDDIKLIKRKLTPAERLRKDLLTNYNPYVRPVKNHSDDTIIQFNPMIYNIVFDDRYSILDSYGYAVIEWNDEKLVWNKSDYNGIEEMRVNTIDIWKPNLILYNSVNPDLPIFGADALIVMHTGKIKWYPKLLLKSWCGGDDYGNWPKDILTCDIIFTFWTDFSNIQLVYSGSIISNPIFPQWTVRNSEVFSNSTGPPSIGICFTLQRRSQAYTLIFLSPYLVIATSLLCVFCVSPFGSTKIGLACFTLLLSIMCLIVLGAYLPAHPIHVPYIVQLYAYTIIAATTTIIISICVINLSRTERQGVFPKFLSRILTSKVVKLIFCLPEIKKDEYGKLSLASKMKDSQQFCILLGTIIDRICLVLGIGLVIYSIHCY</sequence>